<keyword evidence="6 7" id="KW-0472">Membrane</keyword>
<dbReference type="EMBL" id="WWNE01000005">
    <property type="protein sequence ID" value="NBG65720.1"/>
    <property type="molecule type" value="Genomic_DNA"/>
</dbReference>
<organism evidence="10 11">
    <name type="scientific">Acidiluteibacter ferrifornacis</name>
    <dbReference type="NCBI Taxonomy" id="2692424"/>
    <lineage>
        <taxon>Bacteria</taxon>
        <taxon>Pseudomonadati</taxon>
        <taxon>Bacteroidota</taxon>
        <taxon>Flavobacteriia</taxon>
        <taxon>Flavobacteriales</taxon>
        <taxon>Cryomorphaceae</taxon>
        <taxon>Acidiluteibacter</taxon>
    </lineage>
</organism>
<keyword evidence="5 7" id="KW-1133">Transmembrane helix</keyword>
<feature type="transmembrane region" description="Helical" evidence="7">
    <location>
        <begin position="186"/>
        <end position="207"/>
    </location>
</feature>
<dbReference type="Gene3D" id="1.20.1510.10">
    <property type="entry name" value="Cation efflux protein transmembrane domain"/>
    <property type="match status" value="1"/>
</dbReference>
<dbReference type="Pfam" id="PF16916">
    <property type="entry name" value="ZT_dimer"/>
    <property type="match status" value="1"/>
</dbReference>
<keyword evidence="4 7" id="KW-0812">Transmembrane</keyword>
<evidence type="ECO:0000256" key="4">
    <source>
        <dbReference type="ARBA" id="ARBA00022692"/>
    </source>
</evidence>
<dbReference type="PANTHER" id="PTHR43840:SF15">
    <property type="entry name" value="MITOCHONDRIAL METAL TRANSPORTER 1-RELATED"/>
    <property type="match status" value="1"/>
</dbReference>
<evidence type="ECO:0000256" key="2">
    <source>
        <dbReference type="ARBA" id="ARBA00008114"/>
    </source>
</evidence>
<dbReference type="GO" id="GO:0016020">
    <property type="term" value="C:membrane"/>
    <property type="evidence" value="ECO:0007669"/>
    <property type="project" value="UniProtKB-SubCell"/>
</dbReference>
<evidence type="ECO:0000259" key="8">
    <source>
        <dbReference type="Pfam" id="PF01545"/>
    </source>
</evidence>
<feature type="transmembrane region" description="Helical" evidence="7">
    <location>
        <begin position="12"/>
        <end position="36"/>
    </location>
</feature>
<comment type="subcellular location">
    <subcellularLocation>
        <location evidence="1">Membrane</location>
        <topology evidence="1">Multi-pass membrane protein</topology>
    </subcellularLocation>
</comment>
<evidence type="ECO:0000259" key="9">
    <source>
        <dbReference type="Pfam" id="PF16916"/>
    </source>
</evidence>
<evidence type="ECO:0000256" key="1">
    <source>
        <dbReference type="ARBA" id="ARBA00004141"/>
    </source>
</evidence>
<dbReference type="SUPFAM" id="SSF160240">
    <property type="entry name" value="Cation efflux protein cytoplasmic domain-like"/>
    <property type="match status" value="1"/>
</dbReference>
<dbReference type="InterPro" id="IPR036837">
    <property type="entry name" value="Cation_efflux_CTD_sf"/>
</dbReference>
<dbReference type="Proteomes" id="UP000470771">
    <property type="component" value="Unassembled WGS sequence"/>
</dbReference>
<dbReference type="Pfam" id="PF01545">
    <property type="entry name" value="Cation_efflux"/>
    <property type="match status" value="1"/>
</dbReference>
<dbReference type="Gene3D" id="3.30.70.1350">
    <property type="entry name" value="Cation efflux protein, cytoplasmic domain"/>
    <property type="match status" value="1"/>
</dbReference>
<proteinExistence type="inferred from homology"/>
<protein>
    <submittedName>
        <fullName evidence="10">Cation diffusion facilitator family transporter</fullName>
    </submittedName>
</protein>
<dbReference type="AlphaFoldDB" id="A0A6N9NKJ3"/>
<dbReference type="RefSeq" id="WP_160632662.1">
    <property type="nucleotide sequence ID" value="NZ_WWNE01000005.1"/>
</dbReference>
<reference evidence="10 11" key="1">
    <citation type="submission" date="2019-12" db="EMBL/GenBank/DDBJ databases">
        <authorList>
            <person name="Zhao J."/>
        </authorList>
    </citation>
    <scope>NUCLEOTIDE SEQUENCE [LARGE SCALE GENOMIC DNA]</scope>
    <source>
        <strain evidence="10 11">S-15</strain>
    </source>
</reference>
<feature type="domain" description="Cation efflux protein transmembrane" evidence="8">
    <location>
        <begin position="17"/>
        <end position="211"/>
    </location>
</feature>
<comment type="caution">
    <text evidence="10">The sequence shown here is derived from an EMBL/GenBank/DDBJ whole genome shotgun (WGS) entry which is preliminary data.</text>
</comment>
<evidence type="ECO:0000256" key="6">
    <source>
        <dbReference type="ARBA" id="ARBA00023136"/>
    </source>
</evidence>
<feature type="domain" description="Cation efflux protein cytoplasmic" evidence="9">
    <location>
        <begin position="219"/>
        <end position="292"/>
    </location>
</feature>
<dbReference type="InterPro" id="IPR002524">
    <property type="entry name" value="Cation_efflux"/>
</dbReference>
<dbReference type="InterPro" id="IPR027469">
    <property type="entry name" value="Cation_efflux_TMD_sf"/>
</dbReference>
<feature type="transmembrane region" description="Helical" evidence="7">
    <location>
        <begin position="114"/>
        <end position="138"/>
    </location>
</feature>
<dbReference type="NCBIfam" id="TIGR01297">
    <property type="entry name" value="CDF"/>
    <property type="match status" value="1"/>
</dbReference>
<gene>
    <name evidence="10" type="ORF">GQN54_06295</name>
</gene>
<dbReference type="SUPFAM" id="SSF161111">
    <property type="entry name" value="Cation efflux protein transmembrane domain-like"/>
    <property type="match status" value="1"/>
</dbReference>
<feature type="transmembrane region" description="Helical" evidence="7">
    <location>
        <begin position="159"/>
        <end position="180"/>
    </location>
</feature>
<evidence type="ECO:0000256" key="3">
    <source>
        <dbReference type="ARBA" id="ARBA00022448"/>
    </source>
</evidence>
<dbReference type="FunFam" id="1.20.1510.10:FF:000006">
    <property type="entry name" value="Divalent cation efflux transporter"/>
    <property type="match status" value="1"/>
</dbReference>
<dbReference type="InterPro" id="IPR027470">
    <property type="entry name" value="Cation_efflux_CTD"/>
</dbReference>
<keyword evidence="3" id="KW-0813">Transport</keyword>
<comment type="similarity">
    <text evidence="2">Belongs to the cation diffusion facilitator (CDF) transporter (TC 2.A.4) family.</text>
</comment>
<evidence type="ECO:0000256" key="7">
    <source>
        <dbReference type="SAM" id="Phobius"/>
    </source>
</evidence>
<dbReference type="InterPro" id="IPR050291">
    <property type="entry name" value="CDF_Transporter"/>
</dbReference>
<feature type="transmembrane region" description="Helical" evidence="7">
    <location>
        <begin position="83"/>
        <end position="102"/>
    </location>
</feature>
<keyword evidence="11" id="KW-1185">Reference proteome</keyword>
<name>A0A6N9NKJ3_9FLAO</name>
<sequence>MSNNSAKVSKVGIKTTIIGIVVSTLLAIIKLLGGIFGHSYALIADAIESATDIVTSSLLLVGLKWSAKPADENHPYGHGKIEALVALFISLALLTAAFFIVKESIQHIQNPHKIPAPFTLLILIFVIFGKEIMYRFVLKKAKQSNSEILKADAIHHRSDAITSIAAFIGIFIAIIGGKGYEVADDWAALFAALFIIYHAFGIGRSAVGELLDEAMGVELHDKIKTIAKKNPQVFKVEQCHSRKMGSFYQIDMHLWVNGKLTVEDGHEIAHEVKDKIIESVPQILNVHIHIEPNTN</sequence>
<dbReference type="InterPro" id="IPR058533">
    <property type="entry name" value="Cation_efflux_TM"/>
</dbReference>
<dbReference type="PANTHER" id="PTHR43840">
    <property type="entry name" value="MITOCHONDRIAL METAL TRANSPORTER 1-RELATED"/>
    <property type="match status" value="1"/>
</dbReference>
<evidence type="ECO:0000256" key="5">
    <source>
        <dbReference type="ARBA" id="ARBA00022989"/>
    </source>
</evidence>
<dbReference type="GO" id="GO:0008324">
    <property type="term" value="F:monoatomic cation transmembrane transporter activity"/>
    <property type="evidence" value="ECO:0007669"/>
    <property type="project" value="InterPro"/>
</dbReference>
<evidence type="ECO:0000313" key="11">
    <source>
        <dbReference type="Proteomes" id="UP000470771"/>
    </source>
</evidence>
<evidence type="ECO:0000313" key="10">
    <source>
        <dbReference type="EMBL" id="NBG65720.1"/>
    </source>
</evidence>
<accession>A0A6N9NKJ3</accession>